<dbReference type="InterPro" id="IPR043502">
    <property type="entry name" value="DNA/RNA_pol_sf"/>
</dbReference>
<dbReference type="Pfam" id="PF03372">
    <property type="entry name" value="Exo_endo_phos"/>
    <property type="match status" value="1"/>
</dbReference>
<dbReference type="InterPro" id="IPR000477">
    <property type="entry name" value="RT_dom"/>
</dbReference>
<sequence>MACFSWNVRGFNKEVKHSVVKQWLHDSEFKWGCILETRVKEKKAEKILSTTFGDWSSITNYEYSRGGRIWLLWRESVRVTPVYKTNQMITVMVEIEGEACFFCTCVYASNQVEERKELWADLIHLHESPLFKDKAWMVLGDFNEILEGDESSSFDSGGRISGGMREFQSVVLRCRLTDMAYQGSKFTWCNKREEGLICKKLDRVLINEEALLRFSNAYSIFEAGGCSDHMRCKVQLFPPMEKIKRPFKYVSAMGNLPGFLPLVKDYWDTTEVLFPSTSAMFRFSKKLKGLKPLLRELGKDKLGNLSKRAKEAFDMLCDKQKVTLANPSEEAVHEESEAYGKWVHIAGLEEDFLKQRAKLHWLDVGDQNNKTFHRAIKSRQAQNMIREIQCANGSVVKTHSEIKSEAESFFSEFLNHIPGNFQGVDEEELQDLLNFRCSEDDCRVNSTILALVPKKLESYEMRDYRPIACCNVLYKVVSKIVANRLKCLLPRIISDNQSAFIKGRLLMENVLLASELVKDYHKESIAPRCVMKIDISKAFDSVQWSFVLRSLCALGFPSIFIHWIELCITSPSFSVQVNGDLAGYFQSSRGLRQGCSLSPYLFVLCMNVLSRRIDKAVVEGKFKFHPGCQKLSITHLCFADDLMVFVEGSKQSVQGALSVFEEFEK</sequence>
<dbReference type="Proteomes" id="UP000504610">
    <property type="component" value="Unplaced"/>
</dbReference>
<evidence type="ECO:0000313" key="3">
    <source>
        <dbReference type="RefSeq" id="XP_056857504.1"/>
    </source>
</evidence>
<dbReference type="PANTHER" id="PTHR46890">
    <property type="entry name" value="NON-LTR RETROLELEMENT REVERSE TRANSCRIPTASE-LIKE PROTEIN-RELATED"/>
    <property type="match status" value="1"/>
</dbReference>
<gene>
    <name evidence="3" type="primary">LOC130506831</name>
</gene>
<dbReference type="KEGG" id="rsz:130506831"/>
<dbReference type="InterPro" id="IPR052343">
    <property type="entry name" value="Retrotransposon-Effector_Assoc"/>
</dbReference>
<feature type="domain" description="Reverse transcriptase" evidence="1">
    <location>
        <begin position="433"/>
        <end position="665"/>
    </location>
</feature>
<proteinExistence type="predicted"/>
<dbReference type="SUPFAM" id="SSF56672">
    <property type="entry name" value="DNA/RNA polymerases"/>
    <property type="match status" value="1"/>
</dbReference>
<evidence type="ECO:0000313" key="2">
    <source>
        <dbReference type="Proteomes" id="UP000504610"/>
    </source>
</evidence>
<dbReference type="CDD" id="cd01650">
    <property type="entry name" value="RT_nLTR_like"/>
    <property type="match status" value="1"/>
</dbReference>
<reference evidence="3" key="1">
    <citation type="submission" date="2025-08" db="UniProtKB">
        <authorList>
            <consortium name="RefSeq"/>
        </authorList>
    </citation>
    <scope>IDENTIFICATION</scope>
    <source>
        <tissue evidence="3">Leaf</tissue>
    </source>
</reference>
<accession>A0A9W3D114</accession>
<protein>
    <submittedName>
        <fullName evidence="3">Uncharacterized protein LOC130506831</fullName>
    </submittedName>
</protein>
<name>A0A9W3D114_RAPSA</name>
<dbReference type="InterPro" id="IPR036691">
    <property type="entry name" value="Endo/exonu/phosph_ase_sf"/>
</dbReference>
<dbReference type="PROSITE" id="PS50878">
    <property type="entry name" value="RT_POL"/>
    <property type="match status" value="1"/>
</dbReference>
<dbReference type="Gene3D" id="3.60.10.10">
    <property type="entry name" value="Endonuclease/exonuclease/phosphatase"/>
    <property type="match status" value="1"/>
</dbReference>
<keyword evidence="2" id="KW-1185">Reference proteome</keyword>
<organism evidence="2 3">
    <name type="scientific">Raphanus sativus</name>
    <name type="common">Radish</name>
    <name type="synonym">Raphanus raphanistrum var. sativus</name>
    <dbReference type="NCBI Taxonomy" id="3726"/>
    <lineage>
        <taxon>Eukaryota</taxon>
        <taxon>Viridiplantae</taxon>
        <taxon>Streptophyta</taxon>
        <taxon>Embryophyta</taxon>
        <taxon>Tracheophyta</taxon>
        <taxon>Spermatophyta</taxon>
        <taxon>Magnoliopsida</taxon>
        <taxon>eudicotyledons</taxon>
        <taxon>Gunneridae</taxon>
        <taxon>Pentapetalae</taxon>
        <taxon>rosids</taxon>
        <taxon>malvids</taxon>
        <taxon>Brassicales</taxon>
        <taxon>Brassicaceae</taxon>
        <taxon>Brassiceae</taxon>
        <taxon>Raphanus</taxon>
    </lineage>
</organism>
<dbReference type="OrthoDB" id="1111338at2759"/>
<evidence type="ECO:0000259" key="1">
    <source>
        <dbReference type="PROSITE" id="PS50878"/>
    </source>
</evidence>
<dbReference type="AlphaFoldDB" id="A0A9W3D114"/>
<dbReference type="GeneID" id="130506831"/>
<dbReference type="RefSeq" id="XP_056857504.1">
    <property type="nucleotide sequence ID" value="XM_057001524.1"/>
</dbReference>
<dbReference type="SUPFAM" id="SSF56219">
    <property type="entry name" value="DNase I-like"/>
    <property type="match status" value="1"/>
</dbReference>
<dbReference type="GO" id="GO:0003824">
    <property type="term" value="F:catalytic activity"/>
    <property type="evidence" value="ECO:0007669"/>
    <property type="project" value="InterPro"/>
</dbReference>
<dbReference type="Pfam" id="PF00078">
    <property type="entry name" value="RVT_1"/>
    <property type="match status" value="1"/>
</dbReference>
<dbReference type="PANTHER" id="PTHR46890:SF48">
    <property type="entry name" value="RNA-DIRECTED DNA POLYMERASE"/>
    <property type="match status" value="1"/>
</dbReference>
<dbReference type="InterPro" id="IPR005135">
    <property type="entry name" value="Endo/exonuclease/phosphatase"/>
</dbReference>